<evidence type="ECO:0000313" key="14">
    <source>
        <dbReference type="Proteomes" id="UP001174677"/>
    </source>
</evidence>
<evidence type="ECO:0000256" key="2">
    <source>
        <dbReference type="ARBA" id="ARBA00011073"/>
    </source>
</evidence>
<dbReference type="Gene3D" id="3.40.50.200">
    <property type="entry name" value="Peptidase S8/S53 domain"/>
    <property type="match status" value="1"/>
</dbReference>
<evidence type="ECO:0000256" key="4">
    <source>
        <dbReference type="ARBA" id="ARBA00022670"/>
    </source>
</evidence>
<feature type="domain" description="Subtilisin-like protease fibronectin type-III" evidence="12">
    <location>
        <begin position="661"/>
        <end position="757"/>
    </location>
</feature>
<dbReference type="Pfam" id="PF17766">
    <property type="entry name" value="fn3_6"/>
    <property type="match status" value="1"/>
</dbReference>
<feature type="domain" description="Peptidase S8/S53" evidence="10">
    <location>
        <begin position="141"/>
        <end position="603"/>
    </location>
</feature>
<dbReference type="InterPro" id="IPR034197">
    <property type="entry name" value="Peptidases_S8_3"/>
</dbReference>
<organism evidence="13 14">
    <name type="scientific">Hevea brasiliensis</name>
    <name type="common">Para rubber tree</name>
    <name type="synonym">Siphonia brasiliensis</name>
    <dbReference type="NCBI Taxonomy" id="3981"/>
    <lineage>
        <taxon>Eukaryota</taxon>
        <taxon>Viridiplantae</taxon>
        <taxon>Streptophyta</taxon>
        <taxon>Embryophyta</taxon>
        <taxon>Tracheophyta</taxon>
        <taxon>Spermatophyta</taxon>
        <taxon>Magnoliopsida</taxon>
        <taxon>eudicotyledons</taxon>
        <taxon>Gunneridae</taxon>
        <taxon>Pentapetalae</taxon>
        <taxon>rosids</taxon>
        <taxon>fabids</taxon>
        <taxon>Malpighiales</taxon>
        <taxon>Euphorbiaceae</taxon>
        <taxon>Crotonoideae</taxon>
        <taxon>Micrandreae</taxon>
        <taxon>Hevea</taxon>
    </lineage>
</organism>
<protein>
    <recommendedName>
        <fullName evidence="15">Peptidase S8/S53 domain-containing protein</fullName>
    </recommendedName>
</protein>
<dbReference type="InterPro" id="IPR045051">
    <property type="entry name" value="SBT"/>
</dbReference>
<keyword evidence="5 9" id="KW-0732">Signal</keyword>
<dbReference type="Proteomes" id="UP001174677">
    <property type="component" value="Chromosome 1"/>
</dbReference>
<dbReference type="InterPro" id="IPR041469">
    <property type="entry name" value="Subtilisin-like_FN3"/>
</dbReference>
<feature type="domain" description="Inhibitor I9" evidence="11">
    <location>
        <begin position="30"/>
        <end position="113"/>
    </location>
</feature>
<evidence type="ECO:0000256" key="3">
    <source>
        <dbReference type="ARBA" id="ARBA00022525"/>
    </source>
</evidence>
<comment type="subcellular location">
    <subcellularLocation>
        <location evidence="1">Secreted</location>
    </subcellularLocation>
</comment>
<dbReference type="Pfam" id="PF05922">
    <property type="entry name" value="Inhibitor_I9"/>
    <property type="match status" value="1"/>
</dbReference>
<comment type="similarity">
    <text evidence="2 8">Belongs to the peptidase S8 family.</text>
</comment>
<dbReference type="PANTHER" id="PTHR10795">
    <property type="entry name" value="PROPROTEIN CONVERTASE SUBTILISIN/KEXIN"/>
    <property type="match status" value="1"/>
</dbReference>
<evidence type="ECO:0000259" key="12">
    <source>
        <dbReference type="Pfam" id="PF17766"/>
    </source>
</evidence>
<dbReference type="InterPro" id="IPR015500">
    <property type="entry name" value="Peptidase_S8_subtilisin-rel"/>
</dbReference>
<dbReference type="EMBL" id="JARPOI010000001">
    <property type="protein sequence ID" value="KAJ9190497.1"/>
    <property type="molecule type" value="Genomic_DNA"/>
</dbReference>
<dbReference type="InterPro" id="IPR010259">
    <property type="entry name" value="S8pro/Inhibitor_I9"/>
</dbReference>
<dbReference type="PROSITE" id="PS00138">
    <property type="entry name" value="SUBTILASE_SER"/>
    <property type="match status" value="1"/>
</dbReference>
<dbReference type="PROSITE" id="PS51892">
    <property type="entry name" value="SUBTILASE"/>
    <property type="match status" value="1"/>
</dbReference>
<dbReference type="InterPro" id="IPR037045">
    <property type="entry name" value="S8pro/Inhibitor_I9_sf"/>
</dbReference>
<evidence type="ECO:0000256" key="6">
    <source>
        <dbReference type="ARBA" id="ARBA00022801"/>
    </source>
</evidence>
<keyword evidence="4 8" id="KW-0645">Protease</keyword>
<dbReference type="Gene3D" id="3.30.70.80">
    <property type="entry name" value="Peptidase S8 propeptide/proteinase inhibitor I9"/>
    <property type="match status" value="1"/>
</dbReference>
<sequence length="760" mass="82314">MASFLLLLLFSFMSCPIFSSSAPLQTTKPYIVYMGSSWNDQKTEVGARIAESAHLHLLSSIIPSQKSERISLIHSYHHAFNGFSAMLTEDEASLLSDHPEVLCVFPNSVLQLHTTRSWDFLDAQSGIGSRLGYYQHHHSSHDVIIGIIDTGIWPESPSFNDDHMGQIPSRWKGVCMDGSDFKKSNCNRKLIGARYYNFPGSPRDISGHGTHTASTAAGLAVANASFYGLARGTARGGAPSARIASYNICSERAGCTADAMLKAIDDAIEDGVDVISISMGSDIQLGFLQDPVAIGAFHAEQMGVMVICSAGNDGPDAYTVSHTAPWILTVAASSIDRDFQSRVMLGNGRTIEGSAINFSNLTRSKMYPLALGENVASNNTLVSDARNCVPGSLDSKKASGKIIVCVTSNKTIWKEDRAYAAESVKARGLILVGENVEGYLYKAGSFPFTEVEKHAGYKIFNYIKSSKKPVATILPSVDVLGIRPSPVVASFSSRGPGNLTENILKPDIMAPGVHILAAIPPLSDEPGLPIGKKPSKFGIKSGTSMACPHVSGAAAFIKSVHPNWSTSMIRSALMTTATISNNMEKPLTNTSGYPASPHEAGVGEISPARALDPGLVFETTEEDYLNFLCYYGYSETKVKKMTKTKFKCPKGSSKELITSSINHPSISVGKLDQKHPAQIIRRKMTNVGSTNASYYSRVYASRGLTVNVSPKKISFNESKRKAWFRVLFDGRKAPKGYHFGYVMWSDGHHRARIVFAVNVH</sequence>
<keyword evidence="7 8" id="KW-0720">Serine protease</keyword>
<feature type="active site" description="Charge relay system" evidence="8">
    <location>
        <position position="149"/>
    </location>
</feature>
<evidence type="ECO:0000259" key="11">
    <source>
        <dbReference type="Pfam" id="PF05922"/>
    </source>
</evidence>
<dbReference type="CDD" id="cd04852">
    <property type="entry name" value="Peptidases_S8_3"/>
    <property type="match status" value="1"/>
</dbReference>
<dbReference type="Pfam" id="PF00082">
    <property type="entry name" value="Peptidase_S8"/>
    <property type="match status" value="1"/>
</dbReference>
<evidence type="ECO:0000313" key="13">
    <source>
        <dbReference type="EMBL" id="KAJ9190497.1"/>
    </source>
</evidence>
<feature type="chain" id="PRO_5045594768" description="Peptidase S8/S53 domain-containing protein" evidence="9">
    <location>
        <begin position="22"/>
        <end position="760"/>
    </location>
</feature>
<name>A0ABQ9NG08_HEVBR</name>
<evidence type="ECO:0008006" key="15">
    <source>
        <dbReference type="Google" id="ProtNLM"/>
    </source>
</evidence>
<evidence type="ECO:0000256" key="1">
    <source>
        <dbReference type="ARBA" id="ARBA00004613"/>
    </source>
</evidence>
<evidence type="ECO:0000259" key="10">
    <source>
        <dbReference type="Pfam" id="PF00082"/>
    </source>
</evidence>
<dbReference type="Gene3D" id="2.60.40.2310">
    <property type="match status" value="1"/>
</dbReference>
<evidence type="ECO:0000256" key="8">
    <source>
        <dbReference type="PROSITE-ProRule" id="PRU01240"/>
    </source>
</evidence>
<dbReference type="CDD" id="cd02120">
    <property type="entry name" value="PA_subtilisin_like"/>
    <property type="match status" value="1"/>
</dbReference>
<evidence type="ECO:0000256" key="9">
    <source>
        <dbReference type="SAM" id="SignalP"/>
    </source>
</evidence>
<dbReference type="SUPFAM" id="SSF52743">
    <property type="entry name" value="Subtilisin-like"/>
    <property type="match status" value="1"/>
</dbReference>
<dbReference type="InterPro" id="IPR023828">
    <property type="entry name" value="Peptidase_S8_Ser-AS"/>
</dbReference>
<keyword evidence="3" id="KW-0964">Secreted</keyword>
<feature type="active site" description="Charge relay system" evidence="8">
    <location>
        <position position="544"/>
    </location>
</feature>
<keyword evidence="6 8" id="KW-0378">Hydrolase</keyword>
<feature type="signal peptide" evidence="9">
    <location>
        <begin position="1"/>
        <end position="21"/>
    </location>
</feature>
<comment type="caution">
    <text evidence="13">The sequence shown here is derived from an EMBL/GenBank/DDBJ whole genome shotgun (WGS) entry which is preliminary data.</text>
</comment>
<dbReference type="Gene3D" id="3.50.30.30">
    <property type="match status" value="1"/>
</dbReference>
<keyword evidence="14" id="KW-1185">Reference proteome</keyword>
<evidence type="ECO:0000256" key="5">
    <source>
        <dbReference type="ARBA" id="ARBA00022729"/>
    </source>
</evidence>
<dbReference type="PRINTS" id="PR00723">
    <property type="entry name" value="SUBTILISIN"/>
</dbReference>
<dbReference type="InterPro" id="IPR000209">
    <property type="entry name" value="Peptidase_S8/S53_dom"/>
</dbReference>
<feature type="active site" description="Charge relay system" evidence="8">
    <location>
        <position position="208"/>
    </location>
</feature>
<dbReference type="InterPro" id="IPR036852">
    <property type="entry name" value="Peptidase_S8/S53_dom_sf"/>
</dbReference>
<gene>
    <name evidence="13" type="ORF">P3X46_001690</name>
</gene>
<accession>A0ABQ9NG08</accession>
<dbReference type="SUPFAM" id="SSF54897">
    <property type="entry name" value="Protease propeptides/inhibitors"/>
    <property type="match status" value="1"/>
</dbReference>
<reference evidence="13" key="1">
    <citation type="journal article" date="2023" name="Plant Biotechnol. J.">
        <title>Chromosome-level wild Hevea brasiliensis genome provides new tools for genomic-assisted breeding and valuable loci to elevate rubber yield.</title>
        <authorList>
            <person name="Cheng H."/>
            <person name="Song X."/>
            <person name="Hu Y."/>
            <person name="Wu T."/>
            <person name="Yang Q."/>
            <person name="An Z."/>
            <person name="Feng S."/>
            <person name="Deng Z."/>
            <person name="Wu W."/>
            <person name="Zeng X."/>
            <person name="Tu M."/>
            <person name="Wang X."/>
            <person name="Huang H."/>
        </authorList>
    </citation>
    <scope>NUCLEOTIDE SEQUENCE</scope>
    <source>
        <strain evidence="13">MT/VB/25A 57/8</strain>
    </source>
</reference>
<evidence type="ECO:0000256" key="7">
    <source>
        <dbReference type="ARBA" id="ARBA00022825"/>
    </source>
</evidence>
<proteinExistence type="inferred from homology"/>